<dbReference type="OrthoDB" id="19174at2759"/>
<gene>
    <name evidence="1" type="ORF">PV08_08112</name>
</gene>
<keyword evidence="2" id="KW-1185">Reference proteome</keyword>
<dbReference type="EMBL" id="KN847497">
    <property type="protein sequence ID" value="KIW12925.1"/>
    <property type="molecule type" value="Genomic_DNA"/>
</dbReference>
<dbReference type="PANTHER" id="PTHR24121:SF21">
    <property type="entry name" value="ANKYRIN REPEAT FAMILY PROTEIN"/>
    <property type="match status" value="1"/>
</dbReference>
<protein>
    <submittedName>
        <fullName evidence="1">Uncharacterized protein</fullName>
    </submittedName>
</protein>
<dbReference type="RefSeq" id="XP_016233141.1">
    <property type="nucleotide sequence ID" value="XM_016382438.1"/>
</dbReference>
<dbReference type="VEuPathDB" id="FungiDB:PV08_08112"/>
<dbReference type="Pfam" id="PF13857">
    <property type="entry name" value="Ank_5"/>
    <property type="match status" value="1"/>
</dbReference>
<dbReference type="STRING" id="91928.A0A0D2B2T9"/>
<dbReference type="GeneID" id="27335195"/>
<dbReference type="HOGENOM" id="CLU_078327_0_0_1"/>
<organism evidence="1 2">
    <name type="scientific">Exophiala spinifera</name>
    <dbReference type="NCBI Taxonomy" id="91928"/>
    <lineage>
        <taxon>Eukaryota</taxon>
        <taxon>Fungi</taxon>
        <taxon>Dikarya</taxon>
        <taxon>Ascomycota</taxon>
        <taxon>Pezizomycotina</taxon>
        <taxon>Eurotiomycetes</taxon>
        <taxon>Chaetothyriomycetidae</taxon>
        <taxon>Chaetothyriales</taxon>
        <taxon>Herpotrichiellaceae</taxon>
        <taxon>Exophiala</taxon>
    </lineage>
</organism>
<name>A0A0D2B2T9_9EURO</name>
<proteinExistence type="predicted"/>
<dbReference type="SUPFAM" id="SSF48403">
    <property type="entry name" value="Ankyrin repeat"/>
    <property type="match status" value="1"/>
</dbReference>
<dbReference type="Proteomes" id="UP000053328">
    <property type="component" value="Unassembled WGS sequence"/>
</dbReference>
<evidence type="ECO:0000313" key="1">
    <source>
        <dbReference type="EMBL" id="KIW12925.1"/>
    </source>
</evidence>
<accession>A0A0D2B2T9</accession>
<dbReference type="PANTHER" id="PTHR24121">
    <property type="entry name" value="NO MECHANORECEPTOR POTENTIAL C, ISOFORM D-RELATED"/>
    <property type="match status" value="1"/>
</dbReference>
<dbReference type="InterPro" id="IPR036770">
    <property type="entry name" value="Ankyrin_rpt-contain_sf"/>
</dbReference>
<dbReference type="InterPro" id="IPR002110">
    <property type="entry name" value="Ankyrin_rpt"/>
</dbReference>
<sequence length="226" mass="25092">MSDLNPFLLAAVTPDPDPRLLPLLRSRPELASAQDAHGYSLLHAAASYNHVDLLKVLAGEFKVDINLKDEDGETCLFVAETTEVASCLVEELHIDVGIRNDEGMTAEEKFEAEQEYPEIAQYLRRHASSGAASGDAVSNRMEPVSNGIQYPPTLPPNVTINIDTAVPGPASNMEQEPDPEFRRRIEELAASENFHTEEGQRELRELITDAVREVGNDERDVRRRFA</sequence>
<dbReference type="AlphaFoldDB" id="A0A0D2B2T9"/>
<evidence type="ECO:0000313" key="2">
    <source>
        <dbReference type="Proteomes" id="UP000053328"/>
    </source>
</evidence>
<dbReference type="Gene3D" id="1.25.40.20">
    <property type="entry name" value="Ankyrin repeat-containing domain"/>
    <property type="match status" value="1"/>
</dbReference>
<reference evidence="1 2" key="1">
    <citation type="submission" date="2015-01" db="EMBL/GenBank/DDBJ databases">
        <title>The Genome Sequence of Exophiala spinifera CBS89968.</title>
        <authorList>
            <consortium name="The Broad Institute Genomics Platform"/>
            <person name="Cuomo C."/>
            <person name="de Hoog S."/>
            <person name="Gorbushina A."/>
            <person name="Stielow B."/>
            <person name="Teixiera M."/>
            <person name="Abouelleil A."/>
            <person name="Chapman S.B."/>
            <person name="Priest M."/>
            <person name="Young S.K."/>
            <person name="Wortman J."/>
            <person name="Nusbaum C."/>
            <person name="Birren B."/>
        </authorList>
    </citation>
    <scope>NUCLEOTIDE SEQUENCE [LARGE SCALE GENOMIC DNA]</scope>
    <source>
        <strain evidence="1 2">CBS 89968</strain>
    </source>
</reference>